<sequence length="87" mass="9471">MMTLQESVEVATPSETENYSPTLDSARAAFALEFAAEHFIIGGSGTESPFFEGGPHVRGHSWHSAEPTKTSRLLACRKKDGNYQISV</sequence>
<dbReference type="EMBL" id="BRPK01000013">
    <property type="protein sequence ID" value="GLB43388.1"/>
    <property type="molecule type" value="Genomic_DNA"/>
</dbReference>
<evidence type="ECO:0000313" key="2">
    <source>
        <dbReference type="EMBL" id="GLB43388.1"/>
    </source>
</evidence>
<organism evidence="2 3">
    <name type="scientific">Lyophyllum shimeji</name>
    <name type="common">Hon-shimeji</name>
    <name type="synonym">Tricholoma shimeji</name>
    <dbReference type="NCBI Taxonomy" id="47721"/>
    <lineage>
        <taxon>Eukaryota</taxon>
        <taxon>Fungi</taxon>
        <taxon>Dikarya</taxon>
        <taxon>Basidiomycota</taxon>
        <taxon>Agaricomycotina</taxon>
        <taxon>Agaricomycetes</taxon>
        <taxon>Agaricomycetidae</taxon>
        <taxon>Agaricales</taxon>
        <taxon>Tricholomatineae</taxon>
        <taxon>Lyophyllaceae</taxon>
        <taxon>Lyophyllum</taxon>
    </lineage>
</organism>
<accession>A0A9P3US84</accession>
<dbReference type="Proteomes" id="UP001063166">
    <property type="component" value="Unassembled WGS sequence"/>
</dbReference>
<keyword evidence="3" id="KW-1185">Reference proteome</keyword>
<name>A0A9P3US84_LYOSH</name>
<dbReference type="AlphaFoldDB" id="A0A9P3US84"/>
<reference evidence="2" key="1">
    <citation type="submission" date="2022-07" db="EMBL/GenBank/DDBJ databases">
        <title>The genome of Lyophyllum shimeji provides insight into the initial evolution of ectomycorrhizal fungal genome.</title>
        <authorList>
            <person name="Kobayashi Y."/>
            <person name="Shibata T."/>
            <person name="Hirakawa H."/>
            <person name="Shigenobu S."/>
            <person name="Nishiyama T."/>
            <person name="Yamada A."/>
            <person name="Hasebe M."/>
            <person name="Kawaguchi M."/>
        </authorList>
    </citation>
    <scope>NUCLEOTIDE SEQUENCE</scope>
    <source>
        <strain evidence="2">AT787</strain>
    </source>
</reference>
<evidence type="ECO:0000256" key="1">
    <source>
        <dbReference type="SAM" id="MobiDB-lite"/>
    </source>
</evidence>
<feature type="region of interest" description="Disordered" evidence="1">
    <location>
        <begin position="1"/>
        <end position="20"/>
    </location>
</feature>
<evidence type="ECO:0000313" key="3">
    <source>
        <dbReference type="Proteomes" id="UP001063166"/>
    </source>
</evidence>
<comment type="caution">
    <text evidence="2">The sequence shown here is derived from an EMBL/GenBank/DDBJ whole genome shotgun (WGS) entry which is preliminary data.</text>
</comment>
<proteinExistence type="predicted"/>
<protein>
    <submittedName>
        <fullName evidence="2">Uncharacterized protein</fullName>
    </submittedName>
</protein>
<gene>
    <name evidence="2" type="ORF">LshimejAT787_1302890</name>
</gene>